<dbReference type="EMBL" id="FUXI01000015">
    <property type="protein sequence ID" value="SJZ78952.1"/>
    <property type="molecule type" value="Genomic_DNA"/>
</dbReference>
<evidence type="ECO:0000313" key="2">
    <source>
        <dbReference type="Proteomes" id="UP000190328"/>
    </source>
</evidence>
<dbReference type="AlphaFoldDB" id="A0A1T4NI74"/>
<proteinExistence type="predicted"/>
<reference evidence="1 2" key="1">
    <citation type="submission" date="2017-02" db="EMBL/GenBank/DDBJ databases">
        <authorList>
            <person name="Peterson S.W."/>
        </authorList>
    </citation>
    <scope>NUCLEOTIDE SEQUENCE [LARGE SCALE GENOMIC DNA]</scope>
    <source>
        <strain evidence="1 2">ATCC BAA-1030</strain>
    </source>
</reference>
<keyword evidence="2" id="KW-1185">Reference proteome</keyword>
<organism evidence="1 2">
    <name type="scientific">Pilibacter termitis</name>
    <dbReference type="NCBI Taxonomy" id="263852"/>
    <lineage>
        <taxon>Bacteria</taxon>
        <taxon>Bacillati</taxon>
        <taxon>Bacillota</taxon>
        <taxon>Bacilli</taxon>
        <taxon>Lactobacillales</taxon>
        <taxon>Enterococcaceae</taxon>
        <taxon>Pilibacter</taxon>
    </lineage>
</organism>
<protein>
    <submittedName>
        <fullName evidence="1">Uncharacterized protein</fullName>
    </submittedName>
</protein>
<dbReference type="RefSeq" id="WP_234984638.1">
    <property type="nucleotide sequence ID" value="NZ_FUXI01000015.1"/>
</dbReference>
<sequence length="445" mass="53735">MMKTQKKIYMVAQYIDYHLDELQTSIADWMILIRVLSEPATFQINQENARKFDVEEVISRIEHVSMEDDFWWRITGDAGEFQVHVYKGTLFFRNLFFDEVFFQNEPMIFDYFDHRMSEHGLYGYLRSYDEYLYSNTSRLEDRAIFEEEEITEKLPKMYNRHQRLIVDCNQLAGYDTFFKGLCLTSCWKMYFSKYYYNVIPRPILEEVQQVEEIETLENDVMKISLYKNPNNWQHEANQKSQRLFRDQIGVDGLAWSNGVGILREPFIEYAFTDNIVHTVQYQNQQGQPIEKKKATHFVTRTFDFLHDDYREQRMFGTLNSQAFFPWVDDAGRKMMNYRVLNPSLTLDEGASAYEFYIREFLEVELEDDKEYEHYTSVLRFYVPKHNIQKLPIEELKQRLEDVSFTELKNKTEYPSYDLKKGKNHLRIIFFDYEQLDFLHKVNRAE</sequence>
<accession>A0A1T4NI74</accession>
<name>A0A1T4NI74_9ENTE</name>
<evidence type="ECO:0000313" key="1">
    <source>
        <dbReference type="EMBL" id="SJZ78952.1"/>
    </source>
</evidence>
<gene>
    <name evidence="1" type="ORF">SAMN02745116_01431</name>
</gene>
<dbReference type="Proteomes" id="UP000190328">
    <property type="component" value="Unassembled WGS sequence"/>
</dbReference>